<dbReference type="Gene3D" id="3.30.530.20">
    <property type="match status" value="1"/>
</dbReference>
<gene>
    <name evidence="2" type="ORF">OE749_04645</name>
</gene>
<dbReference type="RefSeq" id="WP_263711193.1">
    <property type="nucleotide sequence ID" value="NZ_JAOWKX010000002.1"/>
</dbReference>
<organism evidence="2 3">
    <name type="scientific">Fluctibacter corallii</name>
    <dbReference type="NCBI Taxonomy" id="2984329"/>
    <lineage>
        <taxon>Bacteria</taxon>
        <taxon>Pseudomonadati</taxon>
        <taxon>Pseudomonadota</taxon>
        <taxon>Gammaproteobacteria</taxon>
        <taxon>Alteromonadales</taxon>
        <taxon>Alteromonadaceae</taxon>
        <taxon>Fluctibacter</taxon>
    </lineage>
</organism>
<dbReference type="InterPro" id="IPR023393">
    <property type="entry name" value="START-like_dom_sf"/>
</dbReference>
<proteinExistence type="predicted"/>
<protein>
    <submittedName>
        <fullName evidence="2">SRPBCC domain-containing protein</fullName>
    </submittedName>
</protein>
<keyword evidence="3" id="KW-1185">Reference proteome</keyword>
<accession>A0ABT3A5M5</accession>
<dbReference type="SUPFAM" id="SSF55961">
    <property type="entry name" value="Bet v1-like"/>
    <property type="match status" value="1"/>
</dbReference>
<dbReference type="EMBL" id="JAOWKX010000002">
    <property type="protein sequence ID" value="MCV2883980.1"/>
    <property type="molecule type" value="Genomic_DNA"/>
</dbReference>
<feature type="signal peptide" evidence="1">
    <location>
        <begin position="1"/>
        <end position="24"/>
    </location>
</feature>
<dbReference type="Proteomes" id="UP001652504">
    <property type="component" value="Unassembled WGS sequence"/>
</dbReference>
<evidence type="ECO:0000313" key="2">
    <source>
        <dbReference type="EMBL" id="MCV2883980.1"/>
    </source>
</evidence>
<name>A0ABT3A5M5_9ALTE</name>
<reference evidence="2 3" key="1">
    <citation type="submission" date="2022-10" db="EMBL/GenBank/DDBJ databases">
        <title>Aestuariibacter sp. AA17 isolated from Montipora capitata coral fragment.</title>
        <authorList>
            <person name="Emsley S.A."/>
            <person name="Pfannmuller K.M."/>
            <person name="Loughran R.M."/>
            <person name="Shlafstein M."/>
            <person name="Papke E."/>
            <person name="Saw J.H."/>
            <person name="Ushijima B."/>
            <person name="Videau P."/>
        </authorList>
    </citation>
    <scope>NUCLEOTIDE SEQUENCE [LARGE SCALE GENOMIC DNA]</scope>
    <source>
        <strain evidence="2 3">AA17</strain>
    </source>
</reference>
<evidence type="ECO:0000313" key="3">
    <source>
        <dbReference type="Proteomes" id="UP001652504"/>
    </source>
</evidence>
<feature type="chain" id="PRO_5045485067" evidence="1">
    <location>
        <begin position="25"/>
        <end position="178"/>
    </location>
</feature>
<comment type="caution">
    <text evidence="2">The sequence shown here is derived from an EMBL/GenBank/DDBJ whole genome shotgun (WGS) entry which is preliminary data.</text>
</comment>
<evidence type="ECO:0000256" key="1">
    <source>
        <dbReference type="SAM" id="SignalP"/>
    </source>
</evidence>
<keyword evidence="1" id="KW-0732">Signal</keyword>
<sequence>MRKSCGLSLWISAILLTMLPFAHAEVKWTQPHGFKIVNKAVINAPPETVWYDFVNNIDAWWPKDHSWWGEKGTFSLTPKAGGCFCEVSGDNSAEHMRVVFVAKETQLTMVGGLGPLQGMGMYGALNWQFNPKETGTEVTLTYTVQGADKNAFDKLAPIVDEVQGIQLSGLINYTSKAQ</sequence>